<evidence type="ECO:0000256" key="1">
    <source>
        <dbReference type="SAM" id="MobiDB-lite"/>
    </source>
</evidence>
<dbReference type="AlphaFoldDB" id="A0A7Z0D2M2"/>
<feature type="region of interest" description="Disordered" evidence="1">
    <location>
        <begin position="33"/>
        <end position="178"/>
    </location>
</feature>
<evidence type="ECO:0000313" key="4">
    <source>
        <dbReference type="Proteomes" id="UP000539111"/>
    </source>
</evidence>
<feature type="transmembrane region" description="Helical" evidence="2">
    <location>
        <begin position="6"/>
        <end position="24"/>
    </location>
</feature>
<dbReference type="RefSeq" id="WP_179427916.1">
    <property type="nucleotide sequence ID" value="NZ_JACBZP010000001.1"/>
</dbReference>
<gene>
    <name evidence="3" type="ORF">BJY26_002043</name>
</gene>
<keyword evidence="2" id="KW-0812">Transmembrane</keyword>
<evidence type="ECO:0000256" key="2">
    <source>
        <dbReference type="SAM" id="Phobius"/>
    </source>
</evidence>
<evidence type="ECO:0000313" key="3">
    <source>
        <dbReference type="EMBL" id="NYI67737.1"/>
    </source>
</evidence>
<dbReference type="Proteomes" id="UP000539111">
    <property type="component" value="Unassembled WGS sequence"/>
</dbReference>
<organism evidence="3 4">
    <name type="scientific">Spelaeicoccus albus</name>
    <dbReference type="NCBI Taxonomy" id="1280376"/>
    <lineage>
        <taxon>Bacteria</taxon>
        <taxon>Bacillati</taxon>
        <taxon>Actinomycetota</taxon>
        <taxon>Actinomycetes</taxon>
        <taxon>Micrococcales</taxon>
        <taxon>Brevibacteriaceae</taxon>
        <taxon>Spelaeicoccus</taxon>
    </lineage>
</organism>
<feature type="region of interest" description="Disordered" evidence="1">
    <location>
        <begin position="183"/>
        <end position="202"/>
    </location>
</feature>
<keyword evidence="2" id="KW-1133">Transmembrane helix</keyword>
<dbReference type="EMBL" id="JACBZP010000001">
    <property type="protein sequence ID" value="NYI67737.1"/>
    <property type="molecule type" value="Genomic_DNA"/>
</dbReference>
<proteinExistence type="predicted"/>
<keyword evidence="4" id="KW-1185">Reference proteome</keyword>
<feature type="compositionally biased region" description="Basic and acidic residues" evidence="1">
    <location>
        <begin position="91"/>
        <end position="131"/>
    </location>
</feature>
<name>A0A7Z0D2M2_9MICO</name>
<accession>A0A7Z0D2M2</accession>
<protein>
    <submittedName>
        <fullName evidence="3">Uncharacterized protein</fullName>
    </submittedName>
</protein>
<comment type="caution">
    <text evidence="3">The sequence shown here is derived from an EMBL/GenBank/DDBJ whole genome shotgun (WGS) entry which is preliminary data.</text>
</comment>
<reference evidence="3 4" key="1">
    <citation type="submission" date="2020-07" db="EMBL/GenBank/DDBJ databases">
        <title>Sequencing the genomes of 1000 actinobacteria strains.</title>
        <authorList>
            <person name="Klenk H.-P."/>
        </authorList>
    </citation>
    <scope>NUCLEOTIDE SEQUENCE [LARGE SCALE GENOMIC DNA]</scope>
    <source>
        <strain evidence="3 4">DSM 26341</strain>
    </source>
</reference>
<sequence length="213" mass="23019">MSIVIIGLVVCVAIAVLIVLLVALPGLRSEGRIPDNETQNFRLPGSWTGFDDEDSVDDLFTGDGDEFEPAGLVAADEKESREAKRARRQRAKAERAIAEKRSEEPGPDERGTGGDQELPKKAPAEKSRRPEPAVAASSDAQPVAARVAESPDAEQDAKQNTEAGRGAEPEYVPRLQSMRHAMPPVWAGRPRTRHWRAPESGEGLKTAAKLLIG</sequence>
<keyword evidence="2" id="KW-0472">Membrane</keyword>